<proteinExistence type="inferred from homology"/>
<evidence type="ECO:0000256" key="5">
    <source>
        <dbReference type="ARBA" id="ARBA00023136"/>
    </source>
</evidence>
<dbReference type="PANTHER" id="PTHR19444:SF13">
    <property type="entry name" value="PROTEIN UNC-93 HOMOLOG A"/>
    <property type="match status" value="1"/>
</dbReference>
<feature type="transmembrane region" description="Helical" evidence="6">
    <location>
        <begin position="296"/>
        <end position="317"/>
    </location>
</feature>
<dbReference type="AlphaFoldDB" id="A0AAV6VJH0"/>
<feature type="transmembrane region" description="Helical" evidence="6">
    <location>
        <begin position="441"/>
        <end position="465"/>
    </location>
</feature>
<evidence type="ECO:0000313" key="7">
    <source>
        <dbReference type="EMBL" id="KAG8196962.1"/>
    </source>
</evidence>
<keyword evidence="4 6" id="KW-1133">Transmembrane helix</keyword>
<dbReference type="GO" id="GO:0022857">
    <property type="term" value="F:transmembrane transporter activity"/>
    <property type="evidence" value="ECO:0007669"/>
    <property type="project" value="InterPro"/>
</dbReference>
<feature type="transmembrane region" description="Helical" evidence="6">
    <location>
        <begin position="111"/>
        <end position="128"/>
    </location>
</feature>
<comment type="subcellular location">
    <subcellularLocation>
        <location evidence="1">Membrane</location>
        <topology evidence="1">Multi-pass membrane protein</topology>
    </subcellularLocation>
</comment>
<feature type="transmembrane region" description="Helical" evidence="6">
    <location>
        <begin position="382"/>
        <end position="403"/>
    </location>
</feature>
<gene>
    <name evidence="7" type="ORF">JTE90_009021</name>
</gene>
<dbReference type="Pfam" id="PF05978">
    <property type="entry name" value="UNC-93"/>
    <property type="match status" value="1"/>
</dbReference>
<dbReference type="EMBL" id="JAFNEN010000062">
    <property type="protein sequence ID" value="KAG8196962.1"/>
    <property type="molecule type" value="Genomic_DNA"/>
</dbReference>
<evidence type="ECO:0000256" key="6">
    <source>
        <dbReference type="SAM" id="Phobius"/>
    </source>
</evidence>
<accession>A0AAV6VJH0</accession>
<name>A0AAV6VJH0_9ARAC</name>
<evidence type="ECO:0000256" key="3">
    <source>
        <dbReference type="ARBA" id="ARBA00022692"/>
    </source>
</evidence>
<comment type="caution">
    <text evidence="7">The sequence shown here is derived from an EMBL/GenBank/DDBJ whole genome shotgun (WGS) entry which is preliminary data.</text>
</comment>
<evidence type="ECO:0000256" key="2">
    <source>
        <dbReference type="ARBA" id="ARBA00009172"/>
    </source>
</evidence>
<dbReference type="Pfam" id="PF07690">
    <property type="entry name" value="MFS_1"/>
    <property type="match status" value="1"/>
</dbReference>
<feature type="transmembrane region" description="Helical" evidence="6">
    <location>
        <begin position="87"/>
        <end position="105"/>
    </location>
</feature>
<organism evidence="7 8">
    <name type="scientific">Oedothorax gibbosus</name>
    <dbReference type="NCBI Taxonomy" id="931172"/>
    <lineage>
        <taxon>Eukaryota</taxon>
        <taxon>Metazoa</taxon>
        <taxon>Ecdysozoa</taxon>
        <taxon>Arthropoda</taxon>
        <taxon>Chelicerata</taxon>
        <taxon>Arachnida</taxon>
        <taxon>Araneae</taxon>
        <taxon>Araneomorphae</taxon>
        <taxon>Entelegynae</taxon>
        <taxon>Araneoidea</taxon>
        <taxon>Linyphiidae</taxon>
        <taxon>Erigoninae</taxon>
        <taxon>Oedothorax</taxon>
    </lineage>
</organism>
<feature type="transmembrane region" description="Helical" evidence="6">
    <location>
        <begin position="501"/>
        <end position="518"/>
    </location>
</feature>
<sequence>MEKESSLSTSRLIRTPLKFGKLRIIKNLVVMSTSMMLTSTAYDGLSMLQSTLNQEKGTASQAMVYTAQCLSSLILPKYVVKRFGCKVVFVISAALSLPYIAANFYPKWSTLVFTAIFMGVAISLIVASQTSYFNECVLLYCCSDSTAKENNSDYDSCIRGETSSKEVVLKCVGEDHKNNPDLGNIESKFNIQNAETLNQKDSANHVTLGIQHERNEPRRTIDFQQQNIEFVTARFFGANGLAFHSAQLWSNLISYYALQKGDAFSEKPFCVCGATLCRTETACFAEESHAGTDDTYILTGISMGTAVLALLLGMFLLDPLGTEKDPSVKFSLDNLLATFRQCKQKAQLCLVPISLYVGMLQGFYTADFTKSYIACALGPSRVGLVTAVYGLSCALSSPLAGFLVKYTGRIPVFLLMQSVNLSVLLYLLLWSPNSDDLMKFYAVACLLGVVTGTQWSQIPAFHGILFKKEQEAAFASYYFFNALGWSLSFACSGLLCTSVKLYVLLVVSGLGIVGYLTAERTYHKSTKPMPLE</sequence>
<feature type="transmembrane region" description="Helical" evidence="6">
    <location>
        <begin position="477"/>
        <end position="495"/>
    </location>
</feature>
<protein>
    <recommendedName>
        <fullName evidence="9">UNC93-like protein</fullName>
    </recommendedName>
</protein>
<evidence type="ECO:0000256" key="1">
    <source>
        <dbReference type="ARBA" id="ARBA00004141"/>
    </source>
</evidence>
<dbReference type="InterPro" id="IPR036259">
    <property type="entry name" value="MFS_trans_sf"/>
</dbReference>
<keyword evidence="3 6" id="KW-0812">Transmembrane</keyword>
<dbReference type="InterPro" id="IPR010291">
    <property type="entry name" value="Ion_channel_UNC-93"/>
</dbReference>
<evidence type="ECO:0000256" key="4">
    <source>
        <dbReference type="ARBA" id="ARBA00022989"/>
    </source>
</evidence>
<evidence type="ECO:0008006" key="9">
    <source>
        <dbReference type="Google" id="ProtNLM"/>
    </source>
</evidence>
<dbReference type="InterPro" id="IPR011701">
    <property type="entry name" value="MFS"/>
</dbReference>
<dbReference type="SUPFAM" id="SSF103473">
    <property type="entry name" value="MFS general substrate transporter"/>
    <property type="match status" value="1"/>
</dbReference>
<feature type="transmembrane region" description="Helical" evidence="6">
    <location>
        <begin position="410"/>
        <end position="429"/>
    </location>
</feature>
<comment type="similarity">
    <text evidence="2">Belongs to the unc-93 family.</text>
</comment>
<reference evidence="7 8" key="1">
    <citation type="journal article" date="2022" name="Nat. Ecol. Evol.">
        <title>A masculinizing supergene underlies an exaggerated male reproductive morph in a spider.</title>
        <authorList>
            <person name="Hendrickx F."/>
            <person name="De Corte Z."/>
            <person name="Sonet G."/>
            <person name="Van Belleghem S.M."/>
            <person name="Kostlbacher S."/>
            <person name="Vangestel C."/>
        </authorList>
    </citation>
    <scope>NUCLEOTIDE SEQUENCE [LARGE SCALE GENOMIC DNA]</scope>
    <source>
        <strain evidence="7">W744_W776</strain>
    </source>
</reference>
<evidence type="ECO:0000313" key="8">
    <source>
        <dbReference type="Proteomes" id="UP000827092"/>
    </source>
</evidence>
<dbReference type="Proteomes" id="UP000827092">
    <property type="component" value="Unassembled WGS sequence"/>
</dbReference>
<dbReference type="GO" id="GO:0016020">
    <property type="term" value="C:membrane"/>
    <property type="evidence" value="ECO:0007669"/>
    <property type="project" value="UniProtKB-SubCell"/>
</dbReference>
<keyword evidence="5 6" id="KW-0472">Membrane</keyword>
<dbReference type="PANTHER" id="PTHR19444">
    <property type="entry name" value="UNC-93 RELATED"/>
    <property type="match status" value="1"/>
</dbReference>
<keyword evidence="8" id="KW-1185">Reference proteome</keyword>
<dbReference type="Gene3D" id="1.20.1250.20">
    <property type="entry name" value="MFS general substrate transporter like domains"/>
    <property type="match status" value="1"/>
</dbReference>
<dbReference type="InterPro" id="IPR051951">
    <property type="entry name" value="UNC-93_regulatory"/>
</dbReference>